<name>A0A0M2KJQ1_9GAMM</name>
<accession>A0A0M2KJQ1</accession>
<organism evidence="1 2">
    <name type="scientific">Erwinia tracheiphila</name>
    <dbReference type="NCBI Taxonomy" id="65700"/>
    <lineage>
        <taxon>Bacteria</taxon>
        <taxon>Pseudomonadati</taxon>
        <taxon>Pseudomonadota</taxon>
        <taxon>Gammaproteobacteria</taxon>
        <taxon>Enterobacterales</taxon>
        <taxon>Erwiniaceae</taxon>
        <taxon>Erwinia</taxon>
    </lineage>
</organism>
<comment type="caution">
    <text evidence="1">The sequence shown here is derived from an EMBL/GenBank/DDBJ whole genome shotgun (WGS) entry which is preliminary data.</text>
</comment>
<dbReference type="EMBL" id="JXNU01000003">
    <property type="protein sequence ID" value="KKF37453.1"/>
    <property type="molecule type" value="Genomic_DNA"/>
</dbReference>
<keyword evidence="2" id="KW-1185">Reference proteome</keyword>
<gene>
    <name evidence="1" type="ORF">SY86_21885</name>
</gene>
<reference evidence="1 2" key="1">
    <citation type="submission" date="2015-01" db="EMBL/GenBank/DDBJ databases">
        <title>Erwinia tracheiphila.</title>
        <authorList>
            <person name="Shapiro L.R."/>
        </authorList>
    </citation>
    <scope>NUCLEOTIDE SEQUENCE [LARGE SCALE GENOMIC DNA]</scope>
    <source>
        <strain evidence="1 2">BuffGH</strain>
    </source>
</reference>
<dbReference type="AlphaFoldDB" id="A0A0M2KJQ1"/>
<evidence type="ECO:0000313" key="2">
    <source>
        <dbReference type="Proteomes" id="UP000033924"/>
    </source>
</evidence>
<evidence type="ECO:0000313" key="1">
    <source>
        <dbReference type="EMBL" id="KKF37453.1"/>
    </source>
</evidence>
<dbReference type="PATRIC" id="fig|65700.7.peg.5453"/>
<sequence length="125" mass="13998">MPVAENATSPFAFLTASRKEHKLQYVGVNNLVVSFSYAHFDEYCLLQALTLTSHYPLRSQWAENSLPISKDSPVNISGSLTAGELPRITLTELRELMLKRYQSGLNALNLAMAFADFSQSKRVMK</sequence>
<dbReference type="Proteomes" id="UP000033924">
    <property type="component" value="Unassembled WGS sequence"/>
</dbReference>
<proteinExistence type="predicted"/>
<protein>
    <submittedName>
        <fullName evidence="1">Uncharacterized protein</fullName>
    </submittedName>
</protein>
<dbReference type="STRING" id="65700.SY86_21885"/>